<dbReference type="InterPro" id="IPR015300">
    <property type="entry name" value="DNA-bd_pseudobarrel_sf"/>
</dbReference>
<dbReference type="PANTHER" id="PTHR31920:SF108">
    <property type="entry name" value="B3 DOMAIN-CONTAINING TRANSCRIPTION FACTOR VRN1-LIKE"/>
    <property type="match status" value="1"/>
</dbReference>
<dbReference type="InterPro" id="IPR050655">
    <property type="entry name" value="Plant_B3_domain"/>
</dbReference>
<evidence type="ECO:0000256" key="1">
    <source>
        <dbReference type="ARBA" id="ARBA00004123"/>
    </source>
</evidence>
<dbReference type="GeneID" id="108995281"/>
<dbReference type="KEGG" id="jre:108995281"/>
<keyword evidence="7" id="KW-1185">Reference proteome</keyword>
<feature type="region of interest" description="Disordered" evidence="6">
    <location>
        <begin position="980"/>
        <end position="1021"/>
    </location>
</feature>
<reference evidence="8" key="1">
    <citation type="submission" date="2025-08" db="UniProtKB">
        <authorList>
            <consortium name="RefSeq"/>
        </authorList>
    </citation>
    <scope>IDENTIFICATION</scope>
    <source>
        <tissue evidence="8">Leaves</tissue>
    </source>
</reference>
<proteinExistence type="predicted"/>
<name>A0A2I4F3Y0_JUGRE</name>
<dbReference type="CDD" id="cd10017">
    <property type="entry name" value="B3_DNA"/>
    <property type="match status" value="7"/>
</dbReference>
<keyword evidence="4" id="KW-0804">Transcription</keyword>
<protein>
    <submittedName>
        <fullName evidence="8">Uncharacterized protein LOC108995281</fullName>
    </submittedName>
</protein>
<evidence type="ECO:0000256" key="2">
    <source>
        <dbReference type="ARBA" id="ARBA00023015"/>
    </source>
</evidence>
<gene>
    <name evidence="8" type="primary">LOC108995281</name>
</gene>
<dbReference type="Proteomes" id="UP000235220">
    <property type="component" value="Chromosome 7"/>
</dbReference>
<dbReference type="InterPro" id="IPR003340">
    <property type="entry name" value="B3_DNA-bd"/>
</dbReference>
<evidence type="ECO:0000256" key="5">
    <source>
        <dbReference type="ARBA" id="ARBA00023242"/>
    </source>
</evidence>
<dbReference type="RefSeq" id="XP_018826361.2">
    <property type="nucleotide sequence ID" value="XM_018970816.2"/>
</dbReference>
<dbReference type="FunCoup" id="A0A2I4F3Y0">
    <property type="interactions" value="559"/>
</dbReference>
<dbReference type="PROSITE" id="PS50863">
    <property type="entry name" value="B3"/>
    <property type="match status" value="7"/>
</dbReference>
<dbReference type="PANTHER" id="PTHR31920">
    <property type="entry name" value="B3 DOMAIN-CONTAINING"/>
    <property type="match status" value="1"/>
</dbReference>
<dbReference type="SMART" id="SM01019">
    <property type="entry name" value="B3"/>
    <property type="match status" value="7"/>
</dbReference>
<feature type="region of interest" description="Disordered" evidence="6">
    <location>
        <begin position="164"/>
        <end position="206"/>
    </location>
</feature>
<evidence type="ECO:0000313" key="7">
    <source>
        <dbReference type="Proteomes" id="UP000235220"/>
    </source>
</evidence>
<evidence type="ECO:0000256" key="4">
    <source>
        <dbReference type="ARBA" id="ARBA00023163"/>
    </source>
</evidence>
<dbReference type="OrthoDB" id="1688597at2759"/>
<dbReference type="Pfam" id="PF02362">
    <property type="entry name" value="B3"/>
    <property type="match status" value="7"/>
</dbReference>
<organism evidence="7 8">
    <name type="scientific">Juglans regia</name>
    <name type="common">English walnut</name>
    <dbReference type="NCBI Taxonomy" id="51240"/>
    <lineage>
        <taxon>Eukaryota</taxon>
        <taxon>Viridiplantae</taxon>
        <taxon>Streptophyta</taxon>
        <taxon>Embryophyta</taxon>
        <taxon>Tracheophyta</taxon>
        <taxon>Spermatophyta</taxon>
        <taxon>Magnoliopsida</taxon>
        <taxon>eudicotyledons</taxon>
        <taxon>Gunneridae</taxon>
        <taxon>Pentapetalae</taxon>
        <taxon>rosids</taxon>
        <taxon>fabids</taxon>
        <taxon>Fagales</taxon>
        <taxon>Juglandaceae</taxon>
        <taxon>Juglans</taxon>
    </lineage>
</organism>
<feature type="region of interest" description="Disordered" evidence="6">
    <location>
        <begin position="1245"/>
        <end position="1266"/>
    </location>
</feature>
<dbReference type="Gramene" id="Jr07_02820_p1">
    <property type="protein sequence ID" value="cds.Jr07_02820_p1"/>
    <property type="gene ID" value="Jr07_02820"/>
</dbReference>
<keyword evidence="5" id="KW-0539">Nucleus</keyword>
<dbReference type="GO" id="GO:0005634">
    <property type="term" value="C:nucleus"/>
    <property type="evidence" value="ECO:0007669"/>
    <property type="project" value="UniProtKB-SubCell"/>
</dbReference>
<accession>A0A2I4F3Y0</accession>
<dbReference type="STRING" id="51240.A0A2I4F3Y0"/>
<evidence type="ECO:0000256" key="6">
    <source>
        <dbReference type="SAM" id="MobiDB-lite"/>
    </source>
</evidence>
<comment type="subcellular location">
    <subcellularLocation>
        <location evidence="1">Nucleus</location>
    </subcellularLocation>
</comment>
<sequence length="1379" mass="156501">MASQGQRDDQSPGVEVKAPHFFKIILADSLRHGKLMIPRRFVRKHGEGLSNLAFLNLPNGAEWKLELTRCDGELWLQKGWQEFLEYYSVKPGHFLVFRYEGNSRFHVLIFDMSATEVDYPTHSSQVKGKNFGEKLQVSPKEETENDSSVEILDSFRTYKRREKLPCDPRPQKMKRTNPSAKTKKISNLPKWVPHSTPNRTQSEEVKPKKLTAQGNLHPTKQEFEGHVEGISTNEVGCPKSEVLTRTRPLTLIEKARALKKASGFKRENPYFMVVMQPSYVQFGWCLNIPSKFAKTYLNKMLGDVVLRVSDGRNWFVKYSAGKILCWKQFSLDNNLKVGDVCAFELIKGIKVSFKVVIFRANEEQCPLLPGGLYFSSKGEGGSMPKSPIMCFQSHIFRSKKGTATEKARALERAIAFNSQNPFFMVSMGTLYAYGRSNLHIPCKFAEKYLSDQKPGNVILLVSGGKTWPVRYISRDFGSHRNTELSIGWRAFARDNKLEEGDVCVFELMKGIGVTNSHQSLVTVYVHGTQSLKSAGASAKASVSYTLTRSCWKFNHDFPRPERRAQSSEISTFLQDNSPRLSARWEADSLQRIPTRFIRRYGESLSNLALIKLPNGAEWKLELAKCDGEVWLKKGWREFVEYSSLKLGHFLVFRYEGKSHFCVLVFDESATEIDYPFNSSPGEDLKIHEKLPVSRMEEMESDSSVEILDDFPAYPKAREKSPLSCPRPHKMMRTNSSAQIGSTANLSRLVPHSTKNKSKEANLKKSKGQAKFHSTMLEFEGVEGTNKKSPKSEVLRRIPNVTADEKAKDLQKARGVKPENPHFDVVMQASYVRFGCMSIPSCFAKRHLNKKLDDIILWLSDGRRWSVRYKFNRRAACQFGGGWKEFVQDNNLDVGDVCSFELIKGIKISFQVVIFRATEEHFPKLPKMESDSSVKILDDFPAYPKAREKSPLSCPRPHKMMRTHSSAQIGSTANLSRLVPHSTKNKSKEANLKKSKGQAKFHSTTQEFEGVEGTTKQSPKSEVLRRIPKMTADEKAKDLQKARGIKPENPHFDVVMQASYVRFGRVSIPSGFAKRHLNKKLDDIILWLSDGRRWSVRYKFNRRAACQFGGGWKEFVQDNNLDVGDVCSFELIKGIKISFQVVIFRATEEHCPKLPKSESDSSVKILDDFPAYPKMREKSLLSCPRPHKMMRMNPSAKTGNTLSRLVPHCTQNQCKEAKLDKFKGQSNLHSTKQDFEGVEGVSATSRCPESEVPRRTQTVNEKSSALQKASGFKPENPYFLVVMQPSYLRCALKSAVLRSFLNIKSGQRVMLQVGEKSWPVKFNSYPHLSYAVLSAGWRTFVKANSLQVGDVCVFELIKSDDVMLKVSIFRCPSNPFGGLY</sequence>
<keyword evidence="2" id="KW-0805">Transcription regulation</keyword>
<dbReference type="GO" id="GO:0003677">
    <property type="term" value="F:DNA binding"/>
    <property type="evidence" value="ECO:0007669"/>
    <property type="project" value="UniProtKB-KW"/>
</dbReference>
<dbReference type="Gene3D" id="2.40.330.10">
    <property type="entry name" value="DNA-binding pseudobarrel domain"/>
    <property type="match status" value="7"/>
</dbReference>
<dbReference type="SUPFAM" id="SSF101936">
    <property type="entry name" value="DNA-binding pseudobarrel domain"/>
    <property type="match status" value="7"/>
</dbReference>
<evidence type="ECO:0000313" key="8">
    <source>
        <dbReference type="RefSeq" id="XP_018826361.2"/>
    </source>
</evidence>
<feature type="compositionally biased region" description="Polar residues" evidence="6">
    <location>
        <begin position="1254"/>
        <end position="1266"/>
    </location>
</feature>
<evidence type="ECO:0000256" key="3">
    <source>
        <dbReference type="ARBA" id="ARBA00023125"/>
    </source>
</evidence>
<keyword evidence="3" id="KW-0238">DNA-binding</keyword>